<dbReference type="EMBL" id="JAGTJR010000005">
    <property type="protein sequence ID" value="KAH7060589.1"/>
    <property type="molecule type" value="Genomic_DNA"/>
</dbReference>
<evidence type="ECO:0000256" key="1">
    <source>
        <dbReference type="SAM" id="MobiDB-lite"/>
    </source>
</evidence>
<accession>A0ABQ8GPQ0</accession>
<name>A0ABQ8GPQ0_9PEZI</name>
<sequence length="192" mass="21460">MPCGCPNPVHPAWKEREVGGLWVCVRACGFTRSRLPDGKGSSPPLALMLEPHFSQPSGSPPPRRNGTSPSRVANRPGTRAQAVAHLLLSFYIIVAPLRDHDDRTTVAPKHLVRIHRHGPFHAVISSIWNWQAGVQGRRHSACSDRRPSDPHTRQPSFFTCRFHPSGPQAMRCVISPWSELSWVTLRFEAKVF</sequence>
<feature type="region of interest" description="Disordered" evidence="1">
    <location>
        <begin position="38"/>
        <end position="76"/>
    </location>
</feature>
<evidence type="ECO:0000313" key="3">
    <source>
        <dbReference type="Proteomes" id="UP000774617"/>
    </source>
</evidence>
<reference evidence="2 3" key="1">
    <citation type="journal article" date="2021" name="Nat. Commun.">
        <title>Genetic determinants of endophytism in the Arabidopsis root mycobiome.</title>
        <authorList>
            <person name="Mesny F."/>
            <person name="Miyauchi S."/>
            <person name="Thiergart T."/>
            <person name="Pickel B."/>
            <person name="Atanasova L."/>
            <person name="Karlsson M."/>
            <person name="Huettel B."/>
            <person name="Barry K.W."/>
            <person name="Haridas S."/>
            <person name="Chen C."/>
            <person name="Bauer D."/>
            <person name="Andreopoulos W."/>
            <person name="Pangilinan J."/>
            <person name="LaButti K."/>
            <person name="Riley R."/>
            <person name="Lipzen A."/>
            <person name="Clum A."/>
            <person name="Drula E."/>
            <person name="Henrissat B."/>
            <person name="Kohler A."/>
            <person name="Grigoriev I.V."/>
            <person name="Martin F.M."/>
            <person name="Hacquard S."/>
        </authorList>
    </citation>
    <scope>NUCLEOTIDE SEQUENCE [LARGE SCALE GENOMIC DNA]</scope>
    <source>
        <strain evidence="2 3">MPI-SDFR-AT-0080</strain>
    </source>
</reference>
<keyword evidence="3" id="KW-1185">Reference proteome</keyword>
<proteinExistence type="predicted"/>
<dbReference type="Proteomes" id="UP000774617">
    <property type="component" value="Unassembled WGS sequence"/>
</dbReference>
<protein>
    <submittedName>
        <fullName evidence="2">Uncharacterized protein</fullName>
    </submittedName>
</protein>
<comment type="caution">
    <text evidence="2">The sequence shown here is derived from an EMBL/GenBank/DDBJ whole genome shotgun (WGS) entry which is preliminary data.</text>
</comment>
<evidence type="ECO:0000313" key="2">
    <source>
        <dbReference type="EMBL" id="KAH7060589.1"/>
    </source>
</evidence>
<gene>
    <name evidence="2" type="ORF">B0J12DRAFT_337957</name>
</gene>
<organism evidence="2 3">
    <name type="scientific">Macrophomina phaseolina</name>
    <dbReference type="NCBI Taxonomy" id="35725"/>
    <lineage>
        <taxon>Eukaryota</taxon>
        <taxon>Fungi</taxon>
        <taxon>Dikarya</taxon>
        <taxon>Ascomycota</taxon>
        <taxon>Pezizomycotina</taxon>
        <taxon>Dothideomycetes</taxon>
        <taxon>Dothideomycetes incertae sedis</taxon>
        <taxon>Botryosphaeriales</taxon>
        <taxon>Botryosphaeriaceae</taxon>
        <taxon>Macrophomina</taxon>
    </lineage>
</organism>